<evidence type="ECO:0008006" key="5">
    <source>
        <dbReference type="Google" id="ProtNLM"/>
    </source>
</evidence>
<evidence type="ECO:0000256" key="2">
    <source>
        <dbReference type="SAM" id="Phobius"/>
    </source>
</evidence>
<gene>
    <name evidence="3" type="ORF">VKT23_017932</name>
</gene>
<evidence type="ECO:0000313" key="4">
    <source>
        <dbReference type="Proteomes" id="UP001498398"/>
    </source>
</evidence>
<evidence type="ECO:0000256" key="1">
    <source>
        <dbReference type="ARBA" id="ARBA00022801"/>
    </source>
</evidence>
<sequence length="357" mass="38915">MAQSQLTTWERLHLLAKIAGLPLVMLGGLLASPIKEKPLKRIIFDGAIRHMTSNISIAQMQSFSKGGVSNYEAWAKQMGLELEAQIDDIGGDARLFWLGPKSAERIILYVPGGGYMAPVADYMMTFFHRMRQALADKSQSTNFAVAILDYSLYPATFPAQLIQLNRAIDHLFSTGVKAANLQLVGDSAGANLILQLLSHTLHPVPDISLSPLSTDGKNPIRGVCLVSPWVALNEASPSHFENDAYDVVGSRSLLHWGSAYLSSVPSFLQHYSKVNSTPKDWFEGIDKTVTRILITAGGNEVLRDDGTRLNEMLAKVHPEVKIIVQAGGVHDDPILDSGAGIKSFSYVAQLMTAWFAA</sequence>
<name>A0ABR1ITJ2_9AGAR</name>
<protein>
    <recommendedName>
        <fullName evidence="5">Alpha/beta hydrolase fold-3 domain-containing protein</fullName>
    </recommendedName>
</protein>
<comment type="caution">
    <text evidence="3">The sequence shown here is derived from an EMBL/GenBank/DDBJ whole genome shotgun (WGS) entry which is preliminary data.</text>
</comment>
<proteinExistence type="predicted"/>
<evidence type="ECO:0000313" key="3">
    <source>
        <dbReference type="EMBL" id="KAK7438597.1"/>
    </source>
</evidence>
<dbReference type="EMBL" id="JBANRG010000078">
    <property type="protein sequence ID" value="KAK7438597.1"/>
    <property type="molecule type" value="Genomic_DNA"/>
</dbReference>
<organism evidence="3 4">
    <name type="scientific">Marasmiellus scandens</name>
    <dbReference type="NCBI Taxonomy" id="2682957"/>
    <lineage>
        <taxon>Eukaryota</taxon>
        <taxon>Fungi</taxon>
        <taxon>Dikarya</taxon>
        <taxon>Basidiomycota</taxon>
        <taxon>Agaricomycotina</taxon>
        <taxon>Agaricomycetes</taxon>
        <taxon>Agaricomycetidae</taxon>
        <taxon>Agaricales</taxon>
        <taxon>Marasmiineae</taxon>
        <taxon>Omphalotaceae</taxon>
        <taxon>Marasmiellus</taxon>
    </lineage>
</organism>
<feature type="transmembrane region" description="Helical" evidence="2">
    <location>
        <begin position="12"/>
        <end position="31"/>
    </location>
</feature>
<dbReference type="InterPro" id="IPR019436">
    <property type="entry name" value="Say1-like"/>
</dbReference>
<accession>A0ABR1ITJ2</accession>
<reference evidence="3 4" key="1">
    <citation type="submission" date="2024-01" db="EMBL/GenBank/DDBJ databases">
        <title>A draft genome for the cacao thread blight pathogen Marasmiellus scandens.</title>
        <authorList>
            <person name="Baruah I.K."/>
            <person name="Leung J."/>
            <person name="Bukari Y."/>
            <person name="Amoako-Attah I."/>
            <person name="Meinhardt L.W."/>
            <person name="Bailey B.A."/>
            <person name="Cohen S.P."/>
        </authorList>
    </citation>
    <scope>NUCLEOTIDE SEQUENCE [LARGE SCALE GENOMIC DNA]</scope>
    <source>
        <strain evidence="3 4">GH-19</strain>
    </source>
</reference>
<dbReference type="SUPFAM" id="SSF53474">
    <property type="entry name" value="alpha/beta-Hydrolases"/>
    <property type="match status" value="1"/>
</dbReference>
<dbReference type="Pfam" id="PF10340">
    <property type="entry name" value="Say1_Mug180"/>
    <property type="match status" value="1"/>
</dbReference>
<dbReference type="Proteomes" id="UP001498398">
    <property type="component" value="Unassembled WGS sequence"/>
</dbReference>
<keyword evidence="1" id="KW-0378">Hydrolase</keyword>
<dbReference type="InterPro" id="IPR029058">
    <property type="entry name" value="AB_hydrolase_fold"/>
</dbReference>
<dbReference type="PANTHER" id="PTHR48081:SF31">
    <property type="entry name" value="STERYL ACETYL HYDROLASE MUG81-RELATED"/>
    <property type="match status" value="1"/>
</dbReference>
<dbReference type="InterPro" id="IPR050300">
    <property type="entry name" value="GDXG_lipolytic_enzyme"/>
</dbReference>
<keyword evidence="4" id="KW-1185">Reference proteome</keyword>
<dbReference type="Gene3D" id="3.40.50.1820">
    <property type="entry name" value="alpha/beta hydrolase"/>
    <property type="match status" value="1"/>
</dbReference>
<dbReference type="PANTHER" id="PTHR48081">
    <property type="entry name" value="AB HYDROLASE SUPERFAMILY PROTEIN C4A8.06C"/>
    <property type="match status" value="1"/>
</dbReference>
<keyword evidence="2" id="KW-0812">Transmembrane</keyword>
<keyword evidence="2" id="KW-0472">Membrane</keyword>
<keyword evidence="2" id="KW-1133">Transmembrane helix</keyword>